<feature type="transmembrane region" description="Helical" evidence="1">
    <location>
        <begin position="101"/>
        <end position="123"/>
    </location>
</feature>
<proteinExistence type="predicted"/>
<dbReference type="EMBL" id="FXUI01000002">
    <property type="protein sequence ID" value="SMP55657.1"/>
    <property type="molecule type" value="Genomic_DNA"/>
</dbReference>
<dbReference type="Pfam" id="PF11351">
    <property type="entry name" value="GTA_holin_3TM"/>
    <property type="match status" value="1"/>
</dbReference>
<name>A0ABY1Q4L1_9SPHN</name>
<keyword evidence="1" id="KW-1133">Transmembrane helix</keyword>
<comment type="caution">
    <text evidence="2">The sequence shown here is derived from an EMBL/GenBank/DDBJ whole genome shotgun (WGS) entry which is preliminary data.</text>
</comment>
<keyword evidence="1" id="KW-0472">Membrane</keyword>
<keyword evidence="1" id="KW-0812">Transmembrane</keyword>
<organism evidence="2 3">
    <name type="scientific">Novosphingobium panipatense</name>
    <dbReference type="NCBI Taxonomy" id="428991"/>
    <lineage>
        <taxon>Bacteria</taxon>
        <taxon>Pseudomonadati</taxon>
        <taxon>Pseudomonadota</taxon>
        <taxon>Alphaproteobacteria</taxon>
        <taxon>Sphingomonadales</taxon>
        <taxon>Sphingomonadaceae</taxon>
        <taxon>Novosphingobium</taxon>
    </lineage>
</organism>
<dbReference type="InterPro" id="IPR021497">
    <property type="entry name" value="GTA_holin_3TM"/>
</dbReference>
<evidence type="ECO:0000313" key="2">
    <source>
        <dbReference type="EMBL" id="SMP55657.1"/>
    </source>
</evidence>
<feature type="transmembrane region" description="Helical" evidence="1">
    <location>
        <begin position="69"/>
        <end position="89"/>
    </location>
</feature>
<gene>
    <name evidence="2" type="ORF">SAMN06296065_10221</name>
</gene>
<dbReference type="Proteomes" id="UP001157910">
    <property type="component" value="Unassembled WGS sequence"/>
</dbReference>
<protein>
    <submittedName>
        <fullName evidence="2">Holin of 3TMs, for gene-transfer release</fullName>
    </submittedName>
</protein>
<keyword evidence="3" id="KW-1185">Reference proteome</keyword>
<evidence type="ECO:0000256" key="1">
    <source>
        <dbReference type="SAM" id="Phobius"/>
    </source>
</evidence>
<accession>A0ABY1Q4L1</accession>
<reference evidence="2 3" key="1">
    <citation type="submission" date="2017-05" db="EMBL/GenBank/DDBJ databases">
        <authorList>
            <person name="Varghese N."/>
            <person name="Submissions S."/>
        </authorList>
    </citation>
    <scope>NUCLEOTIDE SEQUENCE [LARGE SCALE GENOMIC DNA]</scope>
    <source>
        <strain evidence="2 3">SM16</strain>
    </source>
</reference>
<evidence type="ECO:0000313" key="3">
    <source>
        <dbReference type="Proteomes" id="UP001157910"/>
    </source>
</evidence>
<sequence length="137" mass="15022">MALPESLFAPLVRIIDRVVPDTEARDRAKLELLKLESLQEIARVESSVSAIIAEGSSADPWTSRARPTFLYVMYIVILWALPMGLISAFDPTLAKAIGDGMNSYLAGLPEPLYVLFGTGYLGYSAMRQWGKGKGSDR</sequence>